<protein>
    <submittedName>
        <fullName evidence="1">Uncharacterized protein</fullName>
    </submittedName>
</protein>
<dbReference type="InterPro" id="IPR036770">
    <property type="entry name" value="Ankyrin_rpt-contain_sf"/>
</dbReference>
<dbReference type="Proteomes" id="UP001530377">
    <property type="component" value="Unassembled WGS sequence"/>
</dbReference>
<name>A0ABD3RSX6_9STRA</name>
<sequence length="285" mass="31669">MGTDHNRNGEIQKNYLTLKVLIDYIDRDARGYGGVKTINVLQSVCLLPHNTCPSDGSLITFLCSKKTSKLEATTRDRSNVRTREHDYVTVPNMTSETDEHGNLALHLFLSNESHVRGGNAEIVATLENQILSALLHRYHEAISIPNSSGDQPLQIAMKAGRRRVLPPLLAAYPDAVFSDESTLDIKFYVHVLGCMSVPSIFFFKGGDMGNISDDDEKQANIRRCFTTMFHLVRARPNITSLVGSGIPESNEGGADITLGSKDGLLERMTKKNWWNNIKIIVGKIR</sequence>
<evidence type="ECO:0000313" key="1">
    <source>
        <dbReference type="EMBL" id="KAL3816049.1"/>
    </source>
</evidence>
<dbReference type="EMBL" id="JALLPB020000168">
    <property type="protein sequence ID" value="KAL3816049.1"/>
    <property type="molecule type" value="Genomic_DNA"/>
</dbReference>
<comment type="caution">
    <text evidence="1">The sequence shown here is derived from an EMBL/GenBank/DDBJ whole genome shotgun (WGS) entry which is preliminary data.</text>
</comment>
<evidence type="ECO:0000313" key="2">
    <source>
        <dbReference type="Proteomes" id="UP001530377"/>
    </source>
</evidence>
<organism evidence="1 2">
    <name type="scientific">Cyclostephanos tholiformis</name>
    <dbReference type="NCBI Taxonomy" id="382380"/>
    <lineage>
        <taxon>Eukaryota</taxon>
        <taxon>Sar</taxon>
        <taxon>Stramenopiles</taxon>
        <taxon>Ochrophyta</taxon>
        <taxon>Bacillariophyta</taxon>
        <taxon>Coscinodiscophyceae</taxon>
        <taxon>Thalassiosirophycidae</taxon>
        <taxon>Stephanodiscales</taxon>
        <taxon>Stephanodiscaceae</taxon>
        <taxon>Cyclostephanos</taxon>
    </lineage>
</organism>
<dbReference type="AlphaFoldDB" id="A0ABD3RSX6"/>
<proteinExistence type="predicted"/>
<keyword evidence="2" id="KW-1185">Reference proteome</keyword>
<accession>A0ABD3RSX6</accession>
<dbReference type="Gene3D" id="1.25.40.20">
    <property type="entry name" value="Ankyrin repeat-containing domain"/>
    <property type="match status" value="1"/>
</dbReference>
<gene>
    <name evidence="1" type="ORF">ACHAXA_010354</name>
</gene>
<reference evidence="1 2" key="1">
    <citation type="submission" date="2024-10" db="EMBL/GenBank/DDBJ databases">
        <title>Updated reference genomes for cyclostephanoid diatoms.</title>
        <authorList>
            <person name="Roberts W.R."/>
            <person name="Alverson A.J."/>
        </authorList>
    </citation>
    <scope>NUCLEOTIDE SEQUENCE [LARGE SCALE GENOMIC DNA]</scope>
    <source>
        <strain evidence="1 2">AJA228-03</strain>
    </source>
</reference>